<gene>
    <name evidence="2" type="ORF">RGQ29_007932</name>
</gene>
<dbReference type="EMBL" id="JAXUIC010000012">
    <property type="protein sequence ID" value="KAK4558382.1"/>
    <property type="molecule type" value="Genomic_DNA"/>
</dbReference>
<accession>A0AAN7DYS2</accession>
<dbReference type="Gene3D" id="3.60.10.10">
    <property type="entry name" value="Endonuclease/exonuclease/phosphatase"/>
    <property type="match status" value="1"/>
</dbReference>
<proteinExistence type="predicted"/>
<keyword evidence="3" id="KW-1185">Reference proteome</keyword>
<dbReference type="PANTHER" id="PTHR35218:SF9">
    <property type="entry name" value="ENDONUCLEASE_EXONUCLEASE_PHOSPHATASE DOMAIN-CONTAINING PROTEIN"/>
    <property type="match status" value="1"/>
</dbReference>
<dbReference type="InterPro" id="IPR005135">
    <property type="entry name" value="Endo/exonuclease/phosphatase"/>
</dbReference>
<dbReference type="GO" id="GO:0003824">
    <property type="term" value="F:catalytic activity"/>
    <property type="evidence" value="ECO:0007669"/>
    <property type="project" value="InterPro"/>
</dbReference>
<evidence type="ECO:0000313" key="3">
    <source>
        <dbReference type="Proteomes" id="UP001324115"/>
    </source>
</evidence>
<dbReference type="SUPFAM" id="SSF56219">
    <property type="entry name" value="DNase I-like"/>
    <property type="match status" value="1"/>
</dbReference>
<organism evidence="2 3">
    <name type="scientific">Quercus rubra</name>
    <name type="common">Northern red oak</name>
    <name type="synonym">Quercus borealis</name>
    <dbReference type="NCBI Taxonomy" id="3512"/>
    <lineage>
        <taxon>Eukaryota</taxon>
        <taxon>Viridiplantae</taxon>
        <taxon>Streptophyta</taxon>
        <taxon>Embryophyta</taxon>
        <taxon>Tracheophyta</taxon>
        <taxon>Spermatophyta</taxon>
        <taxon>Magnoliopsida</taxon>
        <taxon>eudicotyledons</taxon>
        <taxon>Gunneridae</taxon>
        <taxon>Pentapetalae</taxon>
        <taxon>rosids</taxon>
        <taxon>fabids</taxon>
        <taxon>Fagales</taxon>
        <taxon>Fagaceae</taxon>
        <taxon>Quercus</taxon>
    </lineage>
</organism>
<dbReference type="PANTHER" id="PTHR35218">
    <property type="entry name" value="RNASE H DOMAIN-CONTAINING PROTEIN"/>
    <property type="match status" value="1"/>
</dbReference>
<evidence type="ECO:0000259" key="1">
    <source>
        <dbReference type="Pfam" id="PF03372"/>
    </source>
</evidence>
<name>A0AAN7DYS2_QUERU</name>
<dbReference type="AlphaFoldDB" id="A0AAN7DYS2"/>
<protein>
    <recommendedName>
        <fullName evidence="1">Endonuclease/exonuclease/phosphatase domain-containing protein</fullName>
    </recommendedName>
</protein>
<feature type="domain" description="Endonuclease/exonuclease/phosphatase" evidence="1">
    <location>
        <begin position="118"/>
        <end position="305"/>
    </location>
</feature>
<dbReference type="InterPro" id="IPR036691">
    <property type="entry name" value="Endo/exonu/phosph_ase_sf"/>
</dbReference>
<evidence type="ECO:0000313" key="2">
    <source>
        <dbReference type="EMBL" id="KAK4558382.1"/>
    </source>
</evidence>
<comment type="caution">
    <text evidence="2">The sequence shown here is derived from an EMBL/GenBank/DDBJ whole genome shotgun (WGS) entry which is preliminary data.</text>
</comment>
<reference evidence="2 3" key="1">
    <citation type="journal article" date="2023" name="G3 (Bethesda)">
        <title>A haplotype-resolved chromosome-scale genome for Quercus rubra L. provides insights into the genetics of adaptive traits for red oak species.</title>
        <authorList>
            <person name="Kapoor B."/>
            <person name="Jenkins J."/>
            <person name="Schmutz J."/>
            <person name="Zhebentyayeva T."/>
            <person name="Kuelheim C."/>
            <person name="Coggeshall M."/>
            <person name="Heim C."/>
            <person name="Lasky J.R."/>
            <person name="Leites L."/>
            <person name="Islam-Faridi N."/>
            <person name="Romero-Severson J."/>
            <person name="DeLeo V.L."/>
            <person name="Lucas S.M."/>
            <person name="Lazic D."/>
            <person name="Gailing O."/>
            <person name="Carlson J."/>
            <person name="Staton M."/>
        </authorList>
    </citation>
    <scope>NUCLEOTIDE SEQUENCE [LARGE SCALE GENOMIC DNA]</scope>
    <source>
        <strain evidence="2">Pseudo-F2</strain>
    </source>
</reference>
<dbReference type="Pfam" id="PF03372">
    <property type="entry name" value="Exo_endo_phos"/>
    <property type="match status" value="1"/>
</dbReference>
<dbReference type="Proteomes" id="UP001324115">
    <property type="component" value="Unassembled WGS sequence"/>
</dbReference>
<sequence length="362" mass="41988">MKSRSTVVKILWTVSVEICASPKWVRGWFSQQRRKARIMSLPWSVVGTMKDSFIPVDTTWKGMSNPWRVCPLEVLGMSTTLNNVWKLLGWILRVVVKHLPLVDVCPLLDHILLMNIIAWNCRGARKPAFKSYVKELVRNHDLAILIVMETRIEGDMVKEITDELPFDGAIHTNIIGYAGGLWLLWDDDRVEMSQLANTKQEIHVIVKVLWSNLKMMAKVHDMLWVMAGNFNESLMEGDKFGGRGLSVNRALQFKECLDACSMIDIGLSGPGFTWTNRREVQSLIQERIDRFFVNSQWCLMYPEAQVVHLTRYHSDHIPVLMELQPRFHENRRKLFKFQTCWLSNCIFPIVVTRAYRQSTRLA</sequence>